<feature type="region of interest" description="Disordered" evidence="1">
    <location>
        <begin position="72"/>
        <end position="100"/>
    </location>
</feature>
<dbReference type="Proteomes" id="UP000054279">
    <property type="component" value="Unassembled WGS sequence"/>
</dbReference>
<protein>
    <submittedName>
        <fullName evidence="2">Uncharacterized protein</fullName>
    </submittedName>
</protein>
<evidence type="ECO:0000313" key="2">
    <source>
        <dbReference type="EMBL" id="KIJ24088.1"/>
    </source>
</evidence>
<feature type="compositionally biased region" description="Polar residues" evidence="1">
    <location>
        <begin position="411"/>
        <end position="420"/>
    </location>
</feature>
<dbReference type="HOGENOM" id="CLU_654114_0_0_1"/>
<accession>A0A0C9T5D8</accession>
<feature type="compositionally biased region" description="Polar residues" evidence="1">
    <location>
        <begin position="79"/>
        <end position="91"/>
    </location>
</feature>
<name>A0A0C9T5D8_SPHS4</name>
<reference evidence="2 3" key="1">
    <citation type="submission" date="2014-06" db="EMBL/GenBank/DDBJ databases">
        <title>Evolutionary Origins and Diversification of the Mycorrhizal Mutualists.</title>
        <authorList>
            <consortium name="DOE Joint Genome Institute"/>
            <consortium name="Mycorrhizal Genomics Consortium"/>
            <person name="Kohler A."/>
            <person name="Kuo A."/>
            <person name="Nagy L.G."/>
            <person name="Floudas D."/>
            <person name="Copeland A."/>
            <person name="Barry K.W."/>
            <person name="Cichocki N."/>
            <person name="Veneault-Fourrey C."/>
            <person name="LaButti K."/>
            <person name="Lindquist E.A."/>
            <person name="Lipzen A."/>
            <person name="Lundell T."/>
            <person name="Morin E."/>
            <person name="Murat C."/>
            <person name="Riley R."/>
            <person name="Ohm R."/>
            <person name="Sun H."/>
            <person name="Tunlid A."/>
            <person name="Henrissat B."/>
            <person name="Grigoriev I.V."/>
            <person name="Hibbett D.S."/>
            <person name="Martin F."/>
        </authorList>
    </citation>
    <scope>NUCLEOTIDE SEQUENCE [LARGE SCALE GENOMIC DNA]</scope>
    <source>
        <strain evidence="2 3">SS14</strain>
    </source>
</reference>
<feature type="compositionally biased region" description="Polar residues" evidence="1">
    <location>
        <begin position="209"/>
        <end position="220"/>
    </location>
</feature>
<feature type="compositionally biased region" description="Low complexity" evidence="1">
    <location>
        <begin position="198"/>
        <end position="208"/>
    </location>
</feature>
<proteinExistence type="predicted"/>
<keyword evidence="3" id="KW-1185">Reference proteome</keyword>
<sequence length="420" mass="45960">MKYNDHGKLLFDTELQQHLDAMILCMYKNVTEQFSACASDGHSHPPTILSLSQKTGSTAKTFPLTANHVIDGKTYEQGDPSSQSDASTGVQPHNIFLPGDKSVRRTTLDDTSAFEQQRISGKKFNSYSRADLQESNGSLHNFTLQDSVSTMDPTAAASFEECGTNSHVAPMMPNNRGSGGVMPGAVTSSHKGLKRTLSQSSIESLGSSNTHPRQHNTYESNSDDQPDMGSQCSTISSRKRPKRSHLSEPRGPSNEQPLADMAQNQMLMQSVSTPDSSTLQIPREEDEQDLAAENDVTFFDSFDGAMWSTSYNPNPPSSAINHLHDGDMVSTKEGSVQGNVVSTDSPGLQPGASIPPKTLPIPSLPRRTQNKVTSYRYTLPPELPQSQWSKDIPLRRDLTHQSRYSHARYGPSTSQMNTDV</sequence>
<evidence type="ECO:0000256" key="1">
    <source>
        <dbReference type="SAM" id="MobiDB-lite"/>
    </source>
</evidence>
<evidence type="ECO:0000313" key="3">
    <source>
        <dbReference type="Proteomes" id="UP000054279"/>
    </source>
</evidence>
<dbReference type="EMBL" id="KN837535">
    <property type="protein sequence ID" value="KIJ24088.1"/>
    <property type="molecule type" value="Genomic_DNA"/>
</dbReference>
<feature type="region of interest" description="Disordered" evidence="1">
    <location>
        <begin position="399"/>
        <end position="420"/>
    </location>
</feature>
<gene>
    <name evidence="2" type="ORF">M422DRAFT_275208</name>
</gene>
<feature type="region of interest" description="Disordered" evidence="1">
    <location>
        <begin position="344"/>
        <end position="368"/>
    </location>
</feature>
<feature type="region of interest" description="Disordered" evidence="1">
    <location>
        <begin position="168"/>
        <end position="257"/>
    </location>
</feature>
<dbReference type="AlphaFoldDB" id="A0A0C9T5D8"/>
<organism evidence="2 3">
    <name type="scientific">Sphaerobolus stellatus (strain SS14)</name>
    <dbReference type="NCBI Taxonomy" id="990650"/>
    <lineage>
        <taxon>Eukaryota</taxon>
        <taxon>Fungi</taxon>
        <taxon>Dikarya</taxon>
        <taxon>Basidiomycota</taxon>
        <taxon>Agaricomycotina</taxon>
        <taxon>Agaricomycetes</taxon>
        <taxon>Phallomycetidae</taxon>
        <taxon>Geastrales</taxon>
        <taxon>Sphaerobolaceae</taxon>
        <taxon>Sphaerobolus</taxon>
    </lineage>
</organism>